<evidence type="ECO:0000313" key="3">
    <source>
        <dbReference type="Proteomes" id="UP000288758"/>
    </source>
</evidence>
<keyword evidence="1" id="KW-0812">Transmembrane</keyword>
<dbReference type="RefSeq" id="WP_205694821.1">
    <property type="nucleotide sequence ID" value="NZ_CP034669.1"/>
</dbReference>
<proteinExistence type="predicted"/>
<organism evidence="2 3">
    <name type="scientific">Corallococcus coralloides</name>
    <name type="common">Myxococcus coralloides</name>
    <dbReference type="NCBI Taxonomy" id="184914"/>
    <lineage>
        <taxon>Bacteria</taxon>
        <taxon>Pseudomonadati</taxon>
        <taxon>Myxococcota</taxon>
        <taxon>Myxococcia</taxon>
        <taxon>Myxococcales</taxon>
        <taxon>Cystobacterineae</taxon>
        <taxon>Myxococcaceae</taxon>
        <taxon>Corallococcus</taxon>
    </lineage>
</organism>
<dbReference type="EMBL" id="CP034669">
    <property type="protein sequence ID" value="QAT84971.1"/>
    <property type="molecule type" value="Genomic_DNA"/>
</dbReference>
<dbReference type="AlphaFoldDB" id="A0A410RT31"/>
<evidence type="ECO:0000256" key="1">
    <source>
        <dbReference type="SAM" id="Phobius"/>
    </source>
</evidence>
<name>A0A410RT31_CORCK</name>
<keyword evidence="1" id="KW-1133">Transmembrane helix</keyword>
<feature type="transmembrane region" description="Helical" evidence="1">
    <location>
        <begin position="100"/>
        <end position="121"/>
    </location>
</feature>
<reference evidence="2 3" key="1">
    <citation type="submission" date="2018-12" db="EMBL/GenBank/DDBJ databases">
        <title>Complete Genome Sequence of the Corallopyronin A producing Myxobacterium Corallococcus coralloides B035.</title>
        <authorList>
            <person name="Bouhired S.M."/>
            <person name="Rupp O."/>
            <person name="Blom J."/>
            <person name="Schaeberle T.F."/>
            <person name="Kehraus S."/>
            <person name="Schiefer A."/>
            <person name="Pfarr K."/>
            <person name="Goesmann A."/>
            <person name="Hoerauf A."/>
            <person name="Koenig G.M."/>
        </authorList>
    </citation>
    <scope>NUCLEOTIDE SEQUENCE [LARGE SCALE GENOMIC DNA]</scope>
    <source>
        <strain evidence="2 3">B035</strain>
    </source>
</reference>
<feature type="transmembrane region" description="Helical" evidence="1">
    <location>
        <begin position="160"/>
        <end position="181"/>
    </location>
</feature>
<accession>A0A410RT31</accession>
<evidence type="ECO:0000313" key="2">
    <source>
        <dbReference type="EMBL" id="QAT84971.1"/>
    </source>
</evidence>
<feature type="transmembrane region" description="Helical" evidence="1">
    <location>
        <begin position="128"/>
        <end position="148"/>
    </location>
</feature>
<gene>
    <name evidence="2" type="ORF">EJ065_3409</name>
</gene>
<sequence length="190" mass="20160">MSARLSASSGKRYGLALVTATWGVPRATVYRHRARRQSTDAPTARRGPKTALTDEALREAIRGVLAASPFLGEGHRKVWAWAARAVRTHLEGPLLGLEPALLRAAGLGLIPFALLLGYLASRDTLPSWPVWFVVAVNALWVVDSVLLMTHGPTAPTGLGVAFVTAQALAVAVFAALEYAGLRRGTTVAMA</sequence>
<keyword evidence="1" id="KW-0472">Membrane</keyword>
<protein>
    <submittedName>
        <fullName evidence="2">Uncharacterized protein</fullName>
    </submittedName>
</protein>
<dbReference type="Proteomes" id="UP000288758">
    <property type="component" value="Chromosome"/>
</dbReference>